<feature type="transmembrane region" description="Helical" evidence="1">
    <location>
        <begin position="12"/>
        <end position="30"/>
    </location>
</feature>
<dbReference type="EMBL" id="PCTA01000009">
    <property type="protein sequence ID" value="PIP61985.1"/>
    <property type="molecule type" value="Genomic_DNA"/>
</dbReference>
<keyword evidence="1" id="KW-0472">Membrane</keyword>
<evidence type="ECO:0000313" key="3">
    <source>
        <dbReference type="Proteomes" id="UP000231246"/>
    </source>
</evidence>
<sequence length="94" mass="10436">MSDIEHKDHELNLSFVAGLVLGSSLLFALGTKKGQKLIEQIKEEGVEIWEEFIDEHPQLAGHTLVSETKQNTGALETISRSAKRFFKKAAKKAS</sequence>
<organism evidence="2 3">
    <name type="scientific">Candidatus Roizmanbacteria bacterium CG22_combo_CG10-13_8_21_14_all_38_20</name>
    <dbReference type="NCBI Taxonomy" id="1974862"/>
    <lineage>
        <taxon>Bacteria</taxon>
        <taxon>Candidatus Roizmaniibacteriota</taxon>
    </lineage>
</organism>
<dbReference type="Proteomes" id="UP000231246">
    <property type="component" value="Unassembled WGS sequence"/>
</dbReference>
<dbReference type="AlphaFoldDB" id="A0A2H0BWD8"/>
<evidence type="ECO:0000313" key="2">
    <source>
        <dbReference type="EMBL" id="PIP61985.1"/>
    </source>
</evidence>
<keyword evidence="1" id="KW-0812">Transmembrane</keyword>
<reference evidence="2 3" key="1">
    <citation type="submission" date="2017-09" db="EMBL/GenBank/DDBJ databases">
        <title>Depth-based differentiation of microbial function through sediment-hosted aquifers and enrichment of novel symbionts in the deep terrestrial subsurface.</title>
        <authorList>
            <person name="Probst A.J."/>
            <person name="Ladd B."/>
            <person name="Jarett J.K."/>
            <person name="Geller-Mcgrath D.E."/>
            <person name="Sieber C.M."/>
            <person name="Emerson J.B."/>
            <person name="Anantharaman K."/>
            <person name="Thomas B.C."/>
            <person name="Malmstrom R."/>
            <person name="Stieglmeier M."/>
            <person name="Klingl A."/>
            <person name="Woyke T."/>
            <person name="Ryan C.M."/>
            <person name="Banfield J.F."/>
        </authorList>
    </citation>
    <scope>NUCLEOTIDE SEQUENCE [LARGE SCALE GENOMIC DNA]</scope>
    <source>
        <strain evidence="2">CG22_combo_CG10-13_8_21_14_all_38_20</strain>
    </source>
</reference>
<name>A0A2H0BWD8_9BACT</name>
<evidence type="ECO:0000256" key="1">
    <source>
        <dbReference type="SAM" id="Phobius"/>
    </source>
</evidence>
<proteinExistence type="predicted"/>
<protein>
    <recommendedName>
        <fullName evidence="4">YtxH domain-containing protein</fullName>
    </recommendedName>
</protein>
<accession>A0A2H0BWD8</accession>
<evidence type="ECO:0008006" key="4">
    <source>
        <dbReference type="Google" id="ProtNLM"/>
    </source>
</evidence>
<keyword evidence="1" id="KW-1133">Transmembrane helix</keyword>
<gene>
    <name evidence="2" type="ORF">COW99_01130</name>
</gene>
<comment type="caution">
    <text evidence="2">The sequence shown here is derived from an EMBL/GenBank/DDBJ whole genome shotgun (WGS) entry which is preliminary data.</text>
</comment>